<dbReference type="GeneID" id="25368199"/>
<keyword evidence="3" id="KW-0560">Oxidoreductase</keyword>
<evidence type="ECO:0008006" key="7">
    <source>
        <dbReference type="Google" id="ProtNLM"/>
    </source>
</evidence>
<accession>A0A074YI40</accession>
<organism evidence="5 6">
    <name type="scientific">Aureobasidium subglaciale (strain EXF-2481)</name>
    <name type="common">Aureobasidium pullulans var. subglaciale</name>
    <dbReference type="NCBI Taxonomy" id="1043005"/>
    <lineage>
        <taxon>Eukaryota</taxon>
        <taxon>Fungi</taxon>
        <taxon>Dikarya</taxon>
        <taxon>Ascomycota</taxon>
        <taxon>Pezizomycotina</taxon>
        <taxon>Dothideomycetes</taxon>
        <taxon>Dothideomycetidae</taxon>
        <taxon>Dothideales</taxon>
        <taxon>Saccotheciaceae</taxon>
        <taxon>Aureobasidium</taxon>
    </lineage>
</organism>
<keyword evidence="6" id="KW-1185">Reference proteome</keyword>
<evidence type="ECO:0000313" key="5">
    <source>
        <dbReference type="EMBL" id="KEQ95724.1"/>
    </source>
</evidence>
<dbReference type="HOGENOM" id="CLU_010194_13_2_1"/>
<dbReference type="InParanoid" id="A0A074YI40"/>
<dbReference type="Pfam" id="PF00106">
    <property type="entry name" value="adh_short"/>
    <property type="match status" value="1"/>
</dbReference>
<dbReference type="SUPFAM" id="SSF51735">
    <property type="entry name" value="NAD(P)-binding Rossmann-fold domains"/>
    <property type="match status" value="1"/>
</dbReference>
<protein>
    <recommendedName>
        <fullName evidence="7">NAD-dependent 15-hydroxyprostaglandin dehydrogenase</fullName>
    </recommendedName>
</protein>
<evidence type="ECO:0000256" key="3">
    <source>
        <dbReference type="ARBA" id="ARBA00023002"/>
    </source>
</evidence>
<reference evidence="5 6" key="1">
    <citation type="journal article" date="2014" name="BMC Genomics">
        <title>Genome sequencing of four Aureobasidium pullulans varieties: biotechnological potential, stress tolerance, and description of new species.</title>
        <authorList>
            <person name="Gostin Ar C."/>
            <person name="Ohm R.A."/>
            <person name="Kogej T."/>
            <person name="Sonjak S."/>
            <person name="Turk M."/>
            <person name="Zajc J."/>
            <person name="Zalar P."/>
            <person name="Grube M."/>
            <person name="Sun H."/>
            <person name="Han J."/>
            <person name="Sharma A."/>
            <person name="Chiniquy J."/>
            <person name="Ngan C.Y."/>
            <person name="Lipzen A."/>
            <person name="Barry K."/>
            <person name="Grigoriev I.V."/>
            <person name="Gunde-Cimerman N."/>
        </authorList>
    </citation>
    <scope>NUCLEOTIDE SEQUENCE [LARGE SCALE GENOMIC DNA]</scope>
    <source>
        <strain evidence="5 6">EXF-2481</strain>
    </source>
</reference>
<dbReference type="GO" id="GO:0016616">
    <property type="term" value="F:oxidoreductase activity, acting on the CH-OH group of donors, NAD or NADP as acceptor"/>
    <property type="evidence" value="ECO:0007669"/>
    <property type="project" value="TreeGrafter"/>
</dbReference>
<dbReference type="PANTHER" id="PTHR44229:SF4">
    <property type="entry name" value="15-HYDROXYPROSTAGLANDIN DEHYDROGENASE [NAD(+)]"/>
    <property type="match status" value="1"/>
</dbReference>
<dbReference type="AlphaFoldDB" id="A0A074YI40"/>
<evidence type="ECO:0000256" key="4">
    <source>
        <dbReference type="RuleBase" id="RU000363"/>
    </source>
</evidence>
<dbReference type="Gene3D" id="3.40.50.720">
    <property type="entry name" value="NAD(P)-binding Rossmann-like Domain"/>
    <property type="match status" value="1"/>
</dbReference>
<keyword evidence="2" id="KW-0521">NADP</keyword>
<dbReference type="OrthoDB" id="5296at2759"/>
<dbReference type="InterPro" id="IPR002347">
    <property type="entry name" value="SDR_fam"/>
</dbReference>
<dbReference type="PANTHER" id="PTHR44229">
    <property type="entry name" value="15-HYDROXYPROSTAGLANDIN DEHYDROGENASE [NAD(+)]"/>
    <property type="match status" value="1"/>
</dbReference>
<dbReference type="PROSITE" id="PS00061">
    <property type="entry name" value="ADH_SHORT"/>
    <property type="match status" value="1"/>
</dbReference>
<dbReference type="FunFam" id="3.40.50.720:FF:000643">
    <property type="entry name" value="Short chain dehydrogenase/reductase family oxidoreductase, putative"/>
    <property type="match status" value="1"/>
</dbReference>
<evidence type="ECO:0000313" key="6">
    <source>
        <dbReference type="Proteomes" id="UP000030641"/>
    </source>
</evidence>
<comment type="similarity">
    <text evidence="1 4">Belongs to the short-chain dehydrogenases/reductases (SDR) family.</text>
</comment>
<name>A0A074YI40_AURSE</name>
<dbReference type="STRING" id="1043005.A0A074YI40"/>
<dbReference type="Proteomes" id="UP000030641">
    <property type="component" value="Unassembled WGS sequence"/>
</dbReference>
<dbReference type="InterPro" id="IPR036291">
    <property type="entry name" value="NAD(P)-bd_dom_sf"/>
</dbReference>
<evidence type="ECO:0000256" key="2">
    <source>
        <dbReference type="ARBA" id="ARBA00022857"/>
    </source>
</evidence>
<gene>
    <name evidence="5" type="ORF">AUEXF2481DRAFT_4685</name>
</gene>
<sequence>MVSETTPFVVKGKTAIVTGAGSGINLCFAALLLSRGCNVVFADLGLRPEAQAIADQYSQKSTGQPRAIFQRTDVTDWTQLSRMFEVAQEEFGGVDLVCPGAGVFEPNWSNFWNPPGTAESKDSIDGGRYASLDINLTHPIRVSQLAIQIFLSQQPRASPQNPKRIVMISSVAGEGASLLIPLYCAAKHAVIGFTRSLAGLDEKFGIRVTACCPGIIKTPLWTDNPDKMKYFDETKDLWATPEEVAETLLTLVENEDMVGGTILEVGHEVTRNVPMFNNPGPKGAALAVSGQPGLIEGLLDSLAEESWGKPC</sequence>
<evidence type="ECO:0000256" key="1">
    <source>
        <dbReference type="ARBA" id="ARBA00006484"/>
    </source>
</evidence>
<dbReference type="InterPro" id="IPR020904">
    <property type="entry name" value="Sc_DH/Rdtase_CS"/>
</dbReference>
<dbReference type="RefSeq" id="XP_013344070.1">
    <property type="nucleotide sequence ID" value="XM_013488616.1"/>
</dbReference>
<dbReference type="PRINTS" id="PR00081">
    <property type="entry name" value="GDHRDH"/>
</dbReference>
<dbReference type="GO" id="GO:0005737">
    <property type="term" value="C:cytoplasm"/>
    <property type="evidence" value="ECO:0007669"/>
    <property type="project" value="TreeGrafter"/>
</dbReference>
<proteinExistence type="inferred from homology"/>
<dbReference type="PRINTS" id="PR00080">
    <property type="entry name" value="SDRFAMILY"/>
</dbReference>
<dbReference type="EMBL" id="KL584758">
    <property type="protein sequence ID" value="KEQ95724.1"/>
    <property type="molecule type" value="Genomic_DNA"/>
</dbReference>
<dbReference type="OMA" id="INLCFAK"/>